<evidence type="ECO:0000259" key="1">
    <source>
        <dbReference type="Pfam" id="PF12867"/>
    </source>
</evidence>
<feature type="domain" description="DinB-like" evidence="1">
    <location>
        <begin position="5"/>
        <end position="140"/>
    </location>
</feature>
<protein>
    <submittedName>
        <fullName evidence="2">DinB family protein</fullName>
    </submittedName>
</protein>
<dbReference type="Gene3D" id="1.20.120.450">
    <property type="entry name" value="dinb family like domain"/>
    <property type="match status" value="1"/>
</dbReference>
<reference evidence="2 3" key="1">
    <citation type="submission" date="2018-01" db="EMBL/GenBank/DDBJ databases">
        <title>Deinococcus koreensis sp. nov., a radiation-resistant bacterium isolated from river water.</title>
        <authorList>
            <person name="Choi A."/>
        </authorList>
    </citation>
    <scope>NUCLEOTIDE SEQUENCE [LARGE SCALE GENOMIC DNA]</scope>
    <source>
        <strain evidence="2 3">SJW1-2</strain>
    </source>
</reference>
<dbReference type="EMBL" id="PPPD01000001">
    <property type="protein sequence ID" value="PNY81262.1"/>
    <property type="molecule type" value="Genomic_DNA"/>
</dbReference>
<evidence type="ECO:0000313" key="2">
    <source>
        <dbReference type="EMBL" id="PNY81262.1"/>
    </source>
</evidence>
<dbReference type="AlphaFoldDB" id="A0A2K3UXJ4"/>
<name>A0A2K3UXJ4_9DEIO</name>
<keyword evidence="3" id="KW-1185">Reference proteome</keyword>
<dbReference type="InterPro" id="IPR034660">
    <property type="entry name" value="DinB/YfiT-like"/>
</dbReference>
<dbReference type="Pfam" id="PF12867">
    <property type="entry name" value="DinB_2"/>
    <property type="match status" value="1"/>
</dbReference>
<evidence type="ECO:0000313" key="3">
    <source>
        <dbReference type="Proteomes" id="UP000236379"/>
    </source>
</evidence>
<proteinExistence type="predicted"/>
<gene>
    <name evidence="2" type="ORF">CVO96_07565</name>
</gene>
<comment type="caution">
    <text evidence="2">The sequence shown here is derived from an EMBL/GenBank/DDBJ whole genome shotgun (WGS) entry which is preliminary data.</text>
</comment>
<accession>A0A2K3UXJ4</accession>
<dbReference type="RefSeq" id="WP_103311705.1">
    <property type="nucleotide sequence ID" value="NZ_PPPD01000001.1"/>
</dbReference>
<dbReference type="SUPFAM" id="SSF109854">
    <property type="entry name" value="DinB/YfiT-like putative metalloenzymes"/>
    <property type="match status" value="1"/>
</dbReference>
<dbReference type="InterPro" id="IPR024775">
    <property type="entry name" value="DinB-like"/>
</dbReference>
<dbReference type="OrthoDB" id="9793216at2"/>
<organism evidence="2 3">
    <name type="scientific">Deinococcus koreensis</name>
    <dbReference type="NCBI Taxonomy" id="2054903"/>
    <lineage>
        <taxon>Bacteria</taxon>
        <taxon>Thermotogati</taxon>
        <taxon>Deinococcota</taxon>
        <taxon>Deinococci</taxon>
        <taxon>Deinococcales</taxon>
        <taxon>Deinococcaceae</taxon>
        <taxon>Deinococcus</taxon>
    </lineage>
</organism>
<dbReference type="Proteomes" id="UP000236379">
    <property type="component" value="Unassembled WGS sequence"/>
</dbReference>
<sequence>MAALTEVVSDQLPYLGGLTEAQASRQPAPGVWSAKQILGHLIDSGVNNHARFVRASGEDGLELPGYDQTAWVAAGGYQERSWAEVLALWEAYQRQIARVIAGLPPGSLSHTLSIGGGERVTLGFVAQDYVAHQLHHLAQIPGRVG</sequence>